<dbReference type="InterPro" id="IPR036942">
    <property type="entry name" value="Beta-barrel_TonB_sf"/>
</dbReference>
<feature type="chain" id="PRO_5039534051" evidence="10">
    <location>
        <begin position="35"/>
        <end position="1109"/>
    </location>
</feature>
<evidence type="ECO:0000256" key="8">
    <source>
        <dbReference type="PROSITE-ProRule" id="PRU01360"/>
    </source>
</evidence>
<dbReference type="PROSITE" id="PS51257">
    <property type="entry name" value="PROKAR_LIPOPROTEIN"/>
    <property type="match status" value="1"/>
</dbReference>
<evidence type="ECO:0000256" key="5">
    <source>
        <dbReference type="ARBA" id="ARBA00023077"/>
    </source>
</evidence>
<dbReference type="Gene3D" id="2.40.170.20">
    <property type="entry name" value="TonB-dependent receptor, beta-barrel domain"/>
    <property type="match status" value="1"/>
</dbReference>
<dbReference type="GO" id="GO:0009279">
    <property type="term" value="C:cell outer membrane"/>
    <property type="evidence" value="ECO:0007669"/>
    <property type="project" value="UniProtKB-SubCell"/>
</dbReference>
<dbReference type="InterPro" id="IPR023996">
    <property type="entry name" value="TonB-dep_OMP_SusC/RagA"/>
</dbReference>
<name>A0A9D9IRA0_9BACT</name>
<evidence type="ECO:0000256" key="3">
    <source>
        <dbReference type="ARBA" id="ARBA00022452"/>
    </source>
</evidence>
<sequence length="1109" mass="122674">MVKCKRLQTVLRPRMTAMSLALGISCSGYVCAYAAPDPQITETAEELMEISGTVKDSDGMPLIGANVQEKGTTRGVVTDIDGKFTLKVSADADVMFSYLGYSSMTLKPSSEMNVVLSTDNAMLDEVVVVAYGTQKKVNLTGAVSVVDVDKALDSKPQMEVSKALQGVVPGLSIVSTNGNINGQPSMQIRGIGTLTGDGGEPLIVLDGVPIDDLSMVNPQDIASVSVLKDAASTSIYGSRAAFGVVLITTKSGVKTDKISVSYSNNFSWDTPTILPDYPDVPTQLIAMNDAAVRTGAASNLFGMDFMETLKYAEAWKEQNGGNKAGYREMRPFKSWDDVGDYYVNPDGSGALYYADWDVKNIMFQKWAPSQSHNVNIQGTSGRTSYYLSFGYDQKEGQMEFNPDKLKRYTVNVNVQSDITDWLQAGVRVNYTDRTYTTPETQRSTYLYMWRWGSFFGPYGTVNGTDFRNDIAYRKQAGDSNTGSKYARIGAFMKAYVTKGLSVNADYTYNVDNVRVDNVGLPVTSYDSWGGNISSPSVVSSSSYLYQESDETQSYALNVYANYEFSLNKQHNFNIMLGGTAEGGETQWFYAQQLGLLNSSQPEFPLANGTETVDGGHSHWATAGYFGRINYNWKEIWLFELNGRFDGSSRFPANDRWAFFPSGSMGYRFSQENYFEPLRDVVSNGKLRFSYGAIGNEAVGDNRFVSVIGGSSPSWINPSTGSLMTGYDMPTLVSRTLTWERIETLDVGLDLGFLDNKLNLGFDWYQRYTRNMLAPGKELPDMLGTGSPYTNAGELRSRGWELSLDYRDRFGDVDVYGNFSIGDFSAEVTKWSNESGIISDEYVGKKYGEIWGFETDRLFTEDDFTWGDDGSGNRVCTGYAPGVADQTKLEQGSFVYGPGDIKFKDLNGDGKIDGGNGTVNDHGDLTVIGNTTPRYQYSFRLGAAWKGFDIDMYFQGVGKWQQWTTSAFVIPFARGIDGIYSNMTDYYTPENKNYGAFYPRMFSGNGAGGTVAGVSYGRYNFYPQSRYLLDRSYLRFKNLTVGYTLPQQLTRKAYIEKVRVYFSANNLCELINNSFAPLDPEIDGTVGTDGSWGRTDPYTRSVSCGVQVTF</sequence>
<dbReference type="SUPFAM" id="SSF56935">
    <property type="entry name" value="Porins"/>
    <property type="match status" value="1"/>
</dbReference>
<comment type="similarity">
    <text evidence="8 9">Belongs to the TonB-dependent receptor family.</text>
</comment>
<dbReference type="InterPro" id="IPR012910">
    <property type="entry name" value="Plug_dom"/>
</dbReference>
<dbReference type="PROSITE" id="PS52016">
    <property type="entry name" value="TONB_DEPENDENT_REC_3"/>
    <property type="match status" value="1"/>
</dbReference>
<dbReference type="InterPro" id="IPR037066">
    <property type="entry name" value="Plug_dom_sf"/>
</dbReference>
<evidence type="ECO:0000259" key="12">
    <source>
        <dbReference type="Pfam" id="PF07715"/>
    </source>
</evidence>
<dbReference type="Proteomes" id="UP000823598">
    <property type="component" value="Unassembled WGS sequence"/>
</dbReference>
<feature type="domain" description="TonB-dependent receptor plug" evidence="12">
    <location>
        <begin position="136"/>
        <end position="244"/>
    </location>
</feature>
<organism evidence="13 14">
    <name type="scientific">Candidatus Limisoma faecipullorum</name>
    <dbReference type="NCBI Taxonomy" id="2840854"/>
    <lineage>
        <taxon>Bacteria</taxon>
        <taxon>Pseudomonadati</taxon>
        <taxon>Bacteroidota</taxon>
        <taxon>Bacteroidia</taxon>
        <taxon>Bacteroidales</taxon>
        <taxon>Candidatus Limisoma</taxon>
    </lineage>
</organism>
<evidence type="ECO:0000313" key="14">
    <source>
        <dbReference type="Proteomes" id="UP000823598"/>
    </source>
</evidence>
<keyword evidence="3 8" id="KW-1134">Transmembrane beta strand</keyword>
<dbReference type="InterPro" id="IPR039426">
    <property type="entry name" value="TonB-dep_rcpt-like"/>
</dbReference>
<reference evidence="13" key="2">
    <citation type="journal article" date="2021" name="PeerJ">
        <title>Extensive microbial diversity within the chicken gut microbiome revealed by metagenomics and culture.</title>
        <authorList>
            <person name="Gilroy R."/>
            <person name="Ravi A."/>
            <person name="Getino M."/>
            <person name="Pursley I."/>
            <person name="Horton D.L."/>
            <person name="Alikhan N.F."/>
            <person name="Baker D."/>
            <person name="Gharbi K."/>
            <person name="Hall N."/>
            <person name="Watson M."/>
            <person name="Adriaenssens E.M."/>
            <person name="Foster-Nyarko E."/>
            <person name="Jarju S."/>
            <person name="Secka A."/>
            <person name="Antonio M."/>
            <person name="Oren A."/>
            <person name="Chaudhuri R.R."/>
            <person name="La Ragione R."/>
            <person name="Hildebrand F."/>
            <person name="Pallen M.J."/>
        </authorList>
    </citation>
    <scope>NUCLEOTIDE SEQUENCE</scope>
    <source>
        <strain evidence="13">6919</strain>
    </source>
</reference>
<keyword evidence="7 8" id="KW-0998">Cell outer membrane</keyword>
<dbReference type="InterPro" id="IPR008969">
    <property type="entry name" value="CarboxyPept-like_regulatory"/>
</dbReference>
<dbReference type="Pfam" id="PF13715">
    <property type="entry name" value="CarbopepD_reg_2"/>
    <property type="match status" value="1"/>
</dbReference>
<dbReference type="SUPFAM" id="SSF49464">
    <property type="entry name" value="Carboxypeptidase regulatory domain-like"/>
    <property type="match status" value="1"/>
</dbReference>
<accession>A0A9D9IRA0</accession>
<comment type="subcellular location">
    <subcellularLocation>
        <location evidence="1 8">Cell outer membrane</location>
        <topology evidence="1 8">Multi-pass membrane protein</topology>
    </subcellularLocation>
</comment>
<dbReference type="Gene3D" id="2.60.40.1120">
    <property type="entry name" value="Carboxypeptidase-like, regulatory domain"/>
    <property type="match status" value="1"/>
</dbReference>
<evidence type="ECO:0000259" key="11">
    <source>
        <dbReference type="Pfam" id="PF00593"/>
    </source>
</evidence>
<keyword evidence="4 8" id="KW-0812">Transmembrane</keyword>
<dbReference type="NCBIfam" id="TIGR04056">
    <property type="entry name" value="OMP_RagA_SusC"/>
    <property type="match status" value="1"/>
</dbReference>
<keyword evidence="5 9" id="KW-0798">TonB box</keyword>
<dbReference type="Pfam" id="PF07715">
    <property type="entry name" value="Plug"/>
    <property type="match status" value="1"/>
</dbReference>
<dbReference type="Gene3D" id="2.170.130.10">
    <property type="entry name" value="TonB-dependent receptor, plug domain"/>
    <property type="match status" value="1"/>
</dbReference>
<reference evidence="13" key="1">
    <citation type="submission" date="2020-10" db="EMBL/GenBank/DDBJ databases">
        <authorList>
            <person name="Gilroy R."/>
        </authorList>
    </citation>
    <scope>NUCLEOTIDE SEQUENCE</scope>
    <source>
        <strain evidence="13">6919</strain>
    </source>
</reference>
<protein>
    <submittedName>
        <fullName evidence="13">TonB-dependent receptor</fullName>
    </submittedName>
</protein>
<evidence type="ECO:0000256" key="1">
    <source>
        <dbReference type="ARBA" id="ARBA00004571"/>
    </source>
</evidence>
<dbReference type="AlphaFoldDB" id="A0A9D9IRA0"/>
<proteinExistence type="inferred from homology"/>
<dbReference type="InterPro" id="IPR023997">
    <property type="entry name" value="TonB-dep_OMP_SusC/RagA_CS"/>
</dbReference>
<evidence type="ECO:0000313" key="13">
    <source>
        <dbReference type="EMBL" id="MBO8476910.1"/>
    </source>
</evidence>
<evidence type="ECO:0000256" key="4">
    <source>
        <dbReference type="ARBA" id="ARBA00022692"/>
    </source>
</evidence>
<evidence type="ECO:0000256" key="9">
    <source>
        <dbReference type="RuleBase" id="RU003357"/>
    </source>
</evidence>
<keyword evidence="2 8" id="KW-0813">Transport</keyword>
<dbReference type="Pfam" id="PF00593">
    <property type="entry name" value="TonB_dep_Rec_b-barrel"/>
    <property type="match status" value="1"/>
</dbReference>
<keyword evidence="10" id="KW-0732">Signal</keyword>
<evidence type="ECO:0000256" key="2">
    <source>
        <dbReference type="ARBA" id="ARBA00022448"/>
    </source>
</evidence>
<evidence type="ECO:0000256" key="10">
    <source>
        <dbReference type="SAM" id="SignalP"/>
    </source>
</evidence>
<gene>
    <name evidence="13" type="ORF">IAB88_07950</name>
</gene>
<dbReference type="InterPro" id="IPR000531">
    <property type="entry name" value="Beta-barrel_TonB"/>
</dbReference>
<evidence type="ECO:0000256" key="6">
    <source>
        <dbReference type="ARBA" id="ARBA00023136"/>
    </source>
</evidence>
<keyword evidence="13" id="KW-0675">Receptor</keyword>
<keyword evidence="6 8" id="KW-0472">Membrane</keyword>
<evidence type="ECO:0000256" key="7">
    <source>
        <dbReference type="ARBA" id="ARBA00023237"/>
    </source>
</evidence>
<feature type="signal peptide" evidence="10">
    <location>
        <begin position="1"/>
        <end position="34"/>
    </location>
</feature>
<feature type="domain" description="TonB-dependent receptor-like beta-barrel" evidence="11">
    <location>
        <begin position="462"/>
        <end position="1066"/>
    </location>
</feature>
<dbReference type="EMBL" id="JADIMC010000091">
    <property type="protein sequence ID" value="MBO8476910.1"/>
    <property type="molecule type" value="Genomic_DNA"/>
</dbReference>
<comment type="caution">
    <text evidence="13">The sequence shown here is derived from an EMBL/GenBank/DDBJ whole genome shotgun (WGS) entry which is preliminary data.</text>
</comment>
<dbReference type="NCBIfam" id="TIGR04057">
    <property type="entry name" value="SusC_RagA_signa"/>
    <property type="match status" value="1"/>
</dbReference>